<evidence type="ECO:0000259" key="1">
    <source>
        <dbReference type="Pfam" id="PF14033"/>
    </source>
</evidence>
<feature type="domain" description="DUF4246" evidence="2">
    <location>
        <begin position="18"/>
        <end position="85"/>
    </location>
</feature>
<name>A0ABR1GIZ8_9HYPO</name>
<dbReference type="Pfam" id="PF21666">
    <property type="entry name" value="DUF4246_N"/>
    <property type="match status" value="1"/>
</dbReference>
<evidence type="ECO:0008006" key="5">
    <source>
        <dbReference type="Google" id="ProtNLM"/>
    </source>
</evidence>
<evidence type="ECO:0000259" key="2">
    <source>
        <dbReference type="Pfam" id="PF21666"/>
    </source>
</evidence>
<dbReference type="Pfam" id="PF14033">
    <property type="entry name" value="DUF4246"/>
    <property type="match status" value="1"/>
</dbReference>
<sequence length="620" mass="70484">MSDSKTGQLKTGDGGLCLPGFGLPVGYRPDHAFPILIGDLDRDWSAVTLTIPEVCMLKLMNDITDKPDWSRKVNDPEIVAKWRKEALEMPWSEYVDHGDFNDAMFEACIKELVKKADIYEKTGLIPVVDYSACAIKSDNLIPDDLREALKSAVAPLENVPAEQRDWHPGSDNKVLDLVHPSLWPVLYGRTLVLPDRRINVENCLENCGMGVVVPEPHPAEVEERRVGWLNRSVETLSSRFQWLPCDVDLTGKHPRIESYINNLHPVQHAALYPVIEKIIGKALPAWDIVYRWPEEFEVQRLSAKSVGNVCSVEEICNADDNYGCDPVNRPVNEGEDPRVEDEESDEWYEGSDRQRLDQAWFHETHKPFLPDAKEDVDELIKLNASDVKASGFFNDASRIQVIVKLANIHLTPEKPTYDGGSWHIEGQLNEHICATALYYYDCDNITECRLDFRTPGNRERLSEDLGYEQDDHDSISRTFAIRSQDDTLQDIGSVVTKVDRMLFFPNVYQHHVSPFELADKSRPGHRKILALFLVDPALSVLSTANVPPQQLHWWAKSALPADTVGKLPPEVTAMVLNSMDFPISENEAKKLREELMSERTVLQERTNDNLRKVEWSFCEH</sequence>
<comment type="caution">
    <text evidence="3">The sequence shown here is derived from an EMBL/GenBank/DDBJ whole genome shotgun (WGS) entry which is preliminary data.</text>
</comment>
<keyword evidence="4" id="KW-1185">Reference proteome</keyword>
<dbReference type="InterPro" id="IPR049207">
    <property type="entry name" value="DUF4246_N"/>
</dbReference>
<dbReference type="PANTHER" id="PTHR33119">
    <property type="entry name" value="IFI3P"/>
    <property type="match status" value="1"/>
</dbReference>
<accession>A0ABR1GIZ8</accession>
<evidence type="ECO:0000313" key="4">
    <source>
        <dbReference type="Proteomes" id="UP001498476"/>
    </source>
</evidence>
<organism evidence="3 4">
    <name type="scientific">Neonectria punicea</name>
    <dbReference type="NCBI Taxonomy" id="979145"/>
    <lineage>
        <taxon>Eukaryota</taxon>
        <taxon>Fungi</taxon>
        <taxon>Dikarya</taxon>
        <taxon>Ascomycota</taxon>
        <taxon>Pezizomycotina</taxon>
        <taxon>Sordariomycetes</taxon>
        <taxon>Hypocreomycetidae</taxon>
        <taxon>Hypocreales</taxon>
        <taxon>Nectriaceae</taxon>
        <taxon>Neonectria</taxon>
    </lineage>
</organism>
<dbReference type="InterPro" id="IPR025340">
    <property type="entry name" value="DUF4246"/>
</dbReference>
<dbReference type="EMBL" id="JAZAVJ010000368">
    <property type="protein sequence ID" value="KAK7398185.1"/>
    <property type="molecule type" value="Genomic_DNA"/>
</dbReference>
<dbReference type="Proteomes" id="UP001498476">
    <property type="component" value="Unassembled WGS sequence"/>
</dbReference>
<gene>
    <name evidence="3" type="ORF">QQX98_012447</name>
</gene>
<dbReference type="PANTHER" id="PTHR33119:SF1">
    <property type="entry name" value="FE2OG DIOXYGENASE DOMAIN-CONTAINING PROTEIN"/>
    <property type="match status" value="1"/>
</dbReference>
<proteinExistence type="predicted"/>
<protein>
    <recommendedName>
        <fullName evidence="5">DUF1665 domain-containing protein</fullName>
    </recommendedName>
</protein>
<evidence type="ECO:0000313" key="3">
    <source>
        <dbReference type="EMBL" id="KAK7398185.1"/>
    </source>
</evidence>
<dbReference type="InterPro" id="IPR049192">
    <property type="entry name" value="DUF4246_C"/>
</dbReference>
<feature type="domain" description="DUF4246" evidence="1">
    <location>
        <begin position="103"/>
        <end position="556"/>
    </location>
</feature>
<reference evidence="3 4" key="1">
    <citation type="journal article" date="2025" name="Microbiol. Resour. Announc.">
        <title>Draft genome sequences for Neonectria magnoliae and Neonectria punicea, canker pathogens of Liriodendron tulipifera and Acer saccharum in West Virginia.</title>
        <authorList>
            <person name="Petronek H.M."/>
            <person name="Kasson M.T."/>
            <person name="Metheny A.M."/>
            <person name="Stauder C.M."/>
            <person name="Lovett B."/>
            <person name="Lynch S.C."/>
            <person name="Garnas J.R."/>
            <person name="Kasson L.R."/>
            <person name="Stajich J.E."/>
        </authorList>
    </citation>
    <scope>NUCLEOTIDE SEQUENCE [LARGE SCALE GENOMIC DNA]</scope>
    <source>
        <strain evidence="3 4">NRRL 64653</strain>
    </source>
</reference>